<dbReference type="Proteomes" id="UP000304953">
    <property type="component" value="Unassembled WGS sequence"/>
</dbReference>
<evidence type="ECO:0000313" key="2">
    <source>
        <dbReference type="Proteomes" id="UP000304953"/>
    </source>
</evidence>
<comment type="caution">
    <text evidence="1">The sequence shown here is derived from an EMBL/GenBank/DDBJ whole genome shotgun (WGS) entry which is preliminary data.</text>
</comment>
<keyword evidence="2" id="KW-1185">Reference proteome</keyword>
<accession>A0AC61RS68</accession>
<sequence>MAKKQAAVLKTVKSTQAKRVVGTLQNIRKIEKKKTEQKAGKIGTLGDIVFTVSEKTIQTFDGLKIESKTNYAKHTRHNKKPLLEFQYNDTDAASFTIYLSAFLGVNPRKMQDKIDKYRKKGKILTLVIGGKKYGTKWVITQHSKDYEKFDNKGNLLIAKSSISLQEYPER</sequence>
<proteinExistence type="predicted"/>
<gene>
    <name evidence="1" type="ORF">E5329_18670</name>
</gene>
<evidence type="ECO:0000313" key="1">
    <source>
        <dbReference type="EMBL" id="TGY93442.1"/>
    </source>
</evidence>
<reference evidence="1" key="1">
    <citation type="submission" date="2019-04" db="EMBL/GenBank/DDBJ databases">
        <title>Microbes associate with the intestines of laboratory mice.</title>
        <authorList>
            <person name="Navarre W."/>
            <person name="Wong E."/>
            <person name="Huang K."/>
            <person name="Tropini C."/>
            <person name="Ng K."/>
            <person name="Yu B."/>
        </authorList>
    </citation>
    <scope>NUCLEOTIDE SEQUENCE</scope>
    <source>
        <strain evidence="1">NM01_1-7b</strain>
    </source>
</reference>
<name>A0AC61RS68_9FIRM</name>
<dbReference type="EMBL" id="SRYA01000044">
    <property type="protein sequence ID" value="TGY93442.1"/>
    <property type="molecule type" value="Genomic_DNA"/>
</dbReference>
<organism evidence="1 2">
    <name type="scientific">Petralouisia muris</name>
    <dbReference type="NCBI Taxonomy" id="3032872"/>
    <lineage>
        <taxon>Bacteria</taxon>
        <taxon>Bacillati</taxon>
        <taxon>Bacillota</taxon>
        <taxon>Clostridia</taxon>
        <taxon>Lachnospirales</taxon>
        <taxon>Lachnospiraceae</taxon>
        <taxon>Petralouisia</taxon>
    </lineage>
</organism>
<protein>
    <submittedName>
        <fullName evidence="1">Phage tail protein</fullName>
    </submittedName>
</protein>